<feature type="transmembrane region" description="Helical" evidence="1">
    <location>
        <begin position="429"/>
        <end position="454"/>
    </location>
</feature>
<feature type="transmembrane region" description="Helical" evidence="1">
    <location>
        <begin position="12"/>
        <end position="28"/>
    </location>
</feature>
<feature type="transmembrane region" description="Helical" evidence="1">
    <location>
        <begin position="353"/>
        <end position="375"/>
    </location>
</feature>
<feature type="transmembrane region" description="Helical" evidence="1">
    <location>
        <begin position="328"/>
        <end position="347"/>
    </location>
</feature>
<feature type="transmembrane region" description="Helical" evidence="1">
    <location>
        <begin position="549"/>
        <end position="568"/>
    </location>
</feature>
<comment type="caution">
    <text evidence="2">The sequence shown here is derived from an EMBL/GenBank/DDBJ whole genome shotgun (WGS) entry which is preliminary data.</text>
</comment>
<gene>
    <name evidence="2" type="ORF">BACPEC_02376</name>
</gene>
<keyword evidence="1" id="KW-1133">Transmembrane helix</keyword>
<dbReference type="InterPro" id="IPR018674">
    <property type="entry name" value="DUF2142_membrane"/>
</dbReference>
<feature type="transmembrane region" description="Helical" evidence="1">
    <location>
        <begin position="396"/>
        <end position="417"/>
    </location>
</feature>
<dbReference type="HOGENOM" id="CLU_025380_0_1_9"/>
<feature type="transmembrane region" description="Helical" evidence="1">
    <location>
        <begin position="220"/>
        <end position="240"/>
    </location>
</feature>
<feature type="transmembrane region" description="Helical" evidence="1">
    <location>
        <begin position="194"/>
        <end position="214"/>
    </location>
</feature>
<dbReference type="eggNOG" id="COG4713">
    <property type="taxonomic scope" value="Bacteria"/>
</dbReference>
<protein>
    <submittedName>
        <fullName evidence="2">Uncharacterized protein</fullName>
    </submittedName>
</protein>
<evidence type="ECO:0000313" key="2">
    <source>
        <dbReference type="EMBL" id="EEC55869.1"/>
    </source>
</evidence>
<dbReference type="Proteomes" id="UP000003136">
    <property type="component" value="Unassembled WGS sequence"/>
</dbReference>
<evidence type="ECO:0000313" key="3">
    <source>
        <dbReference type="Proteomes" id="UP000003136"/>
    </source>
</evidence>
<accession>B7AUH8</accession>
<keyword evidence="1" id="KW-0812">Transmembrane</keyword>
<feature type="transmembrane region" description="Helical" evidence="1">
    <location>
        <begin position="466"/>
        <end position="487"/>
    </location>
</feature>
<dbReference type="EMBL" id="ABVQ01000037">
    <property type="protein sequence ID" value="EEC55869.1"/>
    <property type="molecule type" value="Genomic_DNA"/>
</dbReference>
<name>B7AUH8_9FIRM</name>
<evidence type="ECO:0000256" key="1">
    <source>
        <dbReference type="SAM" id="Phobius"/>
    </source>
</evidence>
<reference evidence="2 3" key="2">
    <citation type="submission" date="2008-11" db="EMBL/GenBank/DDBJ databases">
        <authorList>
            <person name="Fulton L."/>
            <person name="Clifton S."/>
            <person name="Fulton B."/>
            <person name="Xu J."/>
            <person name="Minx P."/>
            <person name="Pepin K.H."/>
            <person name="Johnson M."/>
            <person name="Bhonagiri V."/>
            <person name="Nash W.E."/>
            <person name="Mardis E.R."/>
            <person name="Wilson R.K."/>
        </authorList>
    </citation>
    <scope>NUCLEOTIDE SEQUENCE [LARGE SCALE GENOMIC DNA]</scope>
    <source>
        <strain evidence="2 3">ATCC 43243</strain>
    </source>
</reference>
<feature type="transmembrane region" description="Helical" evidence="1">
    <location>
        <begin position="620"/>
        <end position="638"/>
    </location>
</feature>
<dbReference type="AlphaFoldDB" id="B7AUH8"/>
<dbReference type="STRING" id="483218.BACPEC_02376"/>
<sequence>MSDFIRTHKRILYILGLVFLSALFVVLGKKSIKTDKIENRVYSIHAHNDKETDNIYYQKLVKGDRVSQTFTPDTKVDGVSFEFHRGQGSELSGRTYMTITDKKSGAVVYEDAYDNNAFPMDTLVDFKLYDTNLTVGHEYEIAFTSDVENESNAPMLYLQDAGRYKGTFTVNGQEDTSRALCLGVFRHSQLPSKIFDAMMMLVILVVMLILIAMFVKSMPVHRICMLSCIGLGIIYMLIVAPGKGCDSAYHYEVAYSYANNVLFKGNPGGKLAMRADDYEFYKKNFRINDSYYGLMSADAYMDLNDTASLFVKDSSMVMTLIETGNENFVPYIPYIAGIAIGRLLHLGALPTVYLARLFGIIVFALIIGLAVKIIPAGKEALMLLALMPMTLQEYSAFSYDGMCIAAAFLFVACWLAFMHDRADRRTLIMWIVAAVLLGACKKGTYIFFLLLLVPVTRAHMTRKEKAAVGGSMIASAVVFNIISYAVVAAEAFGLRIMAADGGYLPGSSYTLSYAVEHPFKFILMCIGSIIEKADYYFGSIIGTHLSANIQTVPIAVVVPFFVLIIIAAMETFEDRTSDNRIIINTSERLAMLVSFFMSSLVMFFMMQVSTPVGWNIDGVTGRYFLPVLPLVVLCLYNCGVTVTKNTKEKVVAAFVCWHIAEVFYAVWAELVR</sequence>
<dbReference type="Pfam" id="PF09913">
    <property type="entry name" value="DUF2142"/>
    <property type="match status" value="1"/>
</dbReference>
<reference evidence="2 3" key="1">
    <citation type="submission" date="2008-11" db="EMBL/GenBank/DDBJ databases">
        <title>Draft genome sequence of Bacteroides pectinophilus (ATCC 43243).</title>
        <authorList>
            <person name="Sudarsanam P."/>
            <person name="Ley R."/>
            <person name="Guruge J."/>
            <person name="Turnbaugh P.J."/>
            <person name="Mahowald M."/>
            <person name="Liep D."/>
            <person name="Gordon J."/>
        </authorList>
    </citation>
    <scope>NUCLEOTIDE SEQUENCE [LARGE SCALE GENOMIC DNA]</scope>
    <source>
        <strain evidence="2 3">ATCC 43243</strain>
    </source>
</reference>
<organism evidence="2 3">
    <name type="scientific">[Bacteroides] pectinophilus ATCC 43243</name>
    <dbReference type="NCBI Taxonomy" id="483218"/>
    <lineage>
        <taxon>Bacteria</taxon>
        <taxon>Bacillati</taxon>
        <taxon>Bacillota</taxon>
        <taxon>Clostridia</taxon>
        <taxon>Eubacteriales</taxon>
    </lineage>
</organism>
<feature type="transmembrane region" description="Helical" evidence="1">
    <location>
        <begin position="589"/>
        <end position="608"/>
    </location>
</feature>
<keyword evidence="1" id="KW-0472">Membrane</keyword>
<proteinExistence type="predicted"/>
<keyword evidence="3" id="KW-1185">Reference proteome</keyword>